<dbReference type="RefSeq" id="XP_007396580.1">
    <property type="nucleotide sequence ID" value="XM_007396518.1"/>
</dbReference>
<evidence type="ECO:0000313" key="1">
    <source>
        <dbReference type="EMBL" id="EKM53865.1"/>
    </source>
</evidence>
<proteinExistence type="predicted"/>
<name>K5W425_PHACS</name>
<dbReference type="InParanoid" id="K5W425"/>
<dbReference type="KEGG" id="pco:PHACADRAFT_184907"/>
<keyword evidence="2" id="KW-1185">Reference proteome</keyword>
<dbReference type="GeneID" id="18910242"/>
<protein>
    <submittedName>
        <fullName evidence="1">Uncharacterized protein</fullName>
    </submittedName>
</protein>
<dbReference type="EMBL" id="JH930473">
    <property type="protein sequence ID" value="EKM53865.1"/>
    <property type="molecule type" value="Genomic_DNA"/>
</dbReference>
<sequence>MDNCYVPASAIPVFLSLGLRGKPNLISFPTDDFLQYHPRRLDGSRDRPPSRQLRYNDVNAVLQIAQALGRHLCARQNHTERAEQCKFNILALHPLGGSLDKPPPPETPYLTVESYREKHEEAGGMKKMTTVHIIVAKIQESREDLWRIKEVVIKLGILCGTMENTARALESLDRDFAAIFTEDNPSLAFSFRIKVDRELFKEITTVVPDPLRLLEEKGKLIPELEEDMDDGDSDVIRL</sequence>
<evidence type="ECO:0000313" key="2">
    <source>
        <dbReference type="Proteomes" id="UP000008370"/>
    </source>
</evidence>
<accession>K5W425</accession>
<gene>
    <name evidence="1" type="ORF">PHACADRAFT_184907</name>
</gene>
<dbReference type="HOGENOM" id="CLU_1166194_0_0_1"/>
<reference evidence="1 2" key="1">
    <citation type="journal article" date="2012" name="BMC Genomics">
        <title>Comparative genomics of the white-rot fungi, Phanerochaete carnosa and P. chrysosporium, to elucidate the genetic basis of the distinct wood types they colonize.</title>
        <authorList>
            <person name="Suzuki H."/>
            <person name="MacDonald J."/>
            <person name="Syed K."/>
            <person name="Salamov A."/>
            <person name="Hori C."/>
            <person name="Aerts A."/>
            <person name="Henrissat B."/>
            <person name="Wiebenga A."/>
            <person name="vanKuyk P.A."/>
            <person name="Barry K."/>
            <person name="Lindquist E."/>
            <person name="LaButti K."/>
            <person name="Lapidus A."/>
            <person name="Lucas S."/>
            <person name="Coutinho P."/>
            <person name="Gong Y."/>
            <person name="Samejima M."/>
            <person name="Mahadevan R."/>
            <person name="Abou-Zaid M."/>
            <person name="de Vries R.P."/>
            <person name="Igarashi K."/>
            <person name="Yadav J.S."/>
            <person name="Grigoriev I.V."/>
            <person name="Master E.R."/>
        </authorList>
    </citation>
    <scope>NUCLEOTIDE SEQUENCE [LARGE SCALE GENOMIC DNA]</scope>
    <source>
        <strain evidence="1 2">HHB-10118-sp</strain>
    </source>
</reference>
<dbReference type="AlphaFoldDB" id="K5W425"/>
<organism evidence="1 2">
    <name type="scientific">Phanerochaete carnosa (strain HHB-10118-sp)</name>
    <name type="common">White-rot fungus</name>
    <name type="synonym">Peniophora carnosa</name>
    <dbReference type="NCBI Taxonomy" id="650164"/>
    <lineage>
        <taxon>Eukaryota</taxon>
        <taxon>Fungi</taxon>
        <taxon>Dikarya</taxon>
        <taxon>Basidiomycota</taxon>
        <taxon>Agaricomycotina</taxon>
        <taxon>Agaricomycetes</taxon>
        <taxon>Polyporales</taxon>
        <taxon>Phanerochaetaceae</taxon>
        <taxon>Phanerochaete</taxon>
    </lineage>
</organism>
<dbReference type="Proteomes" id="UP000008370">
    <property type="component" value="Unassembled WGS sequence"/>
</dbReference>